<dbReference type="InterPro" id="IPR001509">
    <property type="entry name" value="Epimerase_deHydtase"/>
</dbReference>
<gene>
    <name evidence="7" type="ORF">FYK34_20145</name>
</gene>
<comment type="similarity">
    <text evidence="2">Belongs to the NAD(P)-dependent epimerase/dehydratase family.</text>
</comment>
<evidence type="ECO:0000259" key="6">
    <source>
        <dbReference type="Pfam" id="PF01370"/>
    </source>
</evidence>
<evidence type="ECO:0000256" key="1">
    <source>
        <dbReference type="ARBA" id="ARBA00004947"/>
    </source>
</evidence>
<reference evidence="7 8" key="1">
    <citation type="submission" date="2019-08" db="EMBL/GenBank/DDBJ databases">
        <title>Chromobacterium paludis, a novel bacterium isolated from a Maryland marsh pond.</title>
        <authorList>
            <person name="Blackburn M.B."/>
            <person name="Gundersen-Rindal D.E."/>
        </authorList>
    </citation>
    <scope>NUCLEOTIDE SEQUENCE [LARGE SCALE GENOMIC DNA]</scope>
    <source>
        <strain evidence="8">IIBBL 257-1</strain>
    </source>
</reference>
<dbReference type="PANTHER" id="PTHR43725">
    <property type="entry name" value="UDP-GLUCOSE 4-EPIMERASE"/>
    <property type="match status" value="1"/>
</dbReference>
<dbReference type="Proteomes" id="UP000322079">
    <property type="component" value="Chromosome"/>
</dbReference>
<proteinExistence type="inferred from homology"/>
<dbReference type="RefSeq" id="WP_149299620.1">
    <property type="nucleotide sequence ID" value="NZ_CP043473.1"/>
</dbReference>
<accession>A0A5C1DML2</accession>
<evidence type="ECO:0000256" key="4">
    <source>
        <dbReference type="ARBA" id="ARBA00031367"/>
    </source>
</evidence>
<dbReference type="InterPro" id="IPR036291">
    <property type="entry name" value="NAD(P)-bd_dom_sf"/>
</dbReference>
<organism evidence="7 8">
    <name type="scientific">Chromobacterium paludis</name>
    <dbReference type="NCBI Taxonomy" id="2605945"/>
    <lineage>
        <taxon>Bacteria</taxon>
        <taxon>Pseudomonadati</taxon>
        <taxon>Pseudomonadota</taxon>
        <taxon>Betaproteobacteria</taxon>
        <taxon>Neisseriales</taxon>
        <taxon>Chromobacteriaceae</taxon>
        <taxon>Chromobacterium</taxon>
    </lineage>
</organism>
<evidence type="ECO:0000256" key="2">
    <source>
        <dbReference type="ARBA" id="ARBA00007637"/>
    </source>
</evidence>
<feature type="domain" description="NAD-dependent epimerase/dehydratase" evidence="6">
    <location>
        <begin position="11"/>
        <end position="246"/>
    </location>
</feature>
<protein>
    <recommendedName>
        <fullName evidence="3">UDP-glucose 4-epimerase</fullName>
    </recommendedName>
    <alternativeName>
        <fullName evidence="5">Galactowaldenase</fullName>
    </alternativeName>
    <alternativeName>
        <fullName evidence="4">UDP-galactose 4-epimerase</fullName>
    </alternativeName>
</protein>
<sequence length="329" mass="35926">MYTISPFPISIVVGGAGFIGANLCSMLLEAGRTVVVVDNLLRGSREYLDSEFISSRLFFIEADLSDRVSAELAFTKALSFGTVDEVWHLAANSDIPAGVEDADVDLKDTFLTTVEILRCMKKYKIGKLFFASSSAIYGDLGDQPLHEEIGPLLPISNYGAMKLASEAIISAAAESHLEKACLFRFPNVVGVPATHGVILDFVRKLKANNGHHLEVLGNGTQRKSYLHVSDLVSAMLHIRARTDLPKIFPINIGPIDEGVYVHWIAEQVVQRVAPDADIYFGNSNRGWIGDVPKFHYSTSKVQDLGWKPELGSEAAVLCAINEIACQEGF</sequence>
<evidence type="ECO:0000256" key="5">
    <source>
        <dbReference type="ARBA" id="ARBA00033067"/>
    </source>
</evidence>
<evidence type="ECO:0000313" key="7">
    <source>
        <dbReference type="EMBL" id="QEL57710.1"/>
    </source>
</evidence>
<keyword evidence="8" id="KW-1185">Reference proteome</keyword>
<dbReference type="PANTHER" id="PTHR43725:SF53">
    <property type="entry name" value="UDP-ARABINOSE 4-EPIMERASE 1"/>
    <property type="match status" value="1"/>
</dbReference>
<dbReference type="AlphaFoldDB" id="A0A5C1DML2"/>
<comment type="pathway">
    <text evidence="1">Carbohydrate metabolism; galactose metabolism.</text>
</comment>
<name>A0A5C1DML2_9NEIS</name>
<evidence type="ECO:0000256" key="3">
    <source>
        <dbReference type="ARBA" id="ARBA00018569"/>
    </source>
</evidence>
<dbReference type="Gene3D" id="3.90.25.10">
    <property type="entry name" value="UDP-galactose 4-epimerase, domain 1"/>
    <property type="match status" value="2"/>
</dbReference>
<dbReference type="KEGG" id="chrm:FYK34_20145"/>
<dbReference type="SUPFAM" id="SSF51735">
    <property type="entry name" value="NAD(P)-binding Rossmann-fold domains"/>
    <property type="match status" value="1"/>
</dbReference>
<evidence type="ECO:0000313" key="8">
    <source>
        <dbReference type="Proteomes" id="UP000322079"/>
    </source>
</evidence>
<dbReference type="EMBL" id="CP043473">
    <property type="protein sequence ID" value="QEL57710.1"/>
    <property type="molecule type" value="Genomic_DNA"/>
</dbReference>
<dbReference type="Gene3D" id="3.40.50.720">
    <property type="entry name" value="NAD(P)-binding Rossmann-like Domain"/>
    <property type="match status" value="1"/>
</dbReference>
<dbReference type="Pfam" id="PF01370">
    <property type="entry name" value="Epimerase"/>
    <property type="match status" value="1"/>
</dbReference>